<name>A0A839MYQ7_9MICO</name>
<dbReference type="Gene3D" id="3.40.50.300">
    <property type="entry name" value="P-loop containing nucleotide triphosphate hydrolases"/>
    <property type="match status" value="1"/>
</dbReference>
<dbReference type="RefSeq" id="WP_183318286.1">
    <property type="nucleotide sequence ID" value="NZ_JACHVQ010000001.1"/>
</dbReference>
<keyword evidence="2" id="KW-1185">Reference proteome</keyword>
<gene>
    <name evidence="1" type="ORF">FHU39_000281</name>
</gene>
<dbReference type="AlphaFoldDB" id="A0A839MYQ7"/>
<sequence length="170" mass="19074">MTAPVGAATTRLVVLRGPSRAGKSSLSMALRQRPMSVVGQDHVRRIILKERDKLELVAAVELIDLNVRFCLDHGKDVVLEGILWSQKYGAMIRRLLADHRGHNLVYYLDVDFAETVARHTASPDAAEWTPDDMRDWWLGDDRLGIPEETVLDAKAPHDELLSRIGRDLDG</sequence>
<proteinExistence type="predicted"/>
<protein>
    <recommendedName>
        <fullName evidence="3">Kinase</fullName>
    </recommendedName>
</protein>
<evidence type="ECO:0000313" key="2">
    <source>
        <dbReference type="Proteomes" id="UP000559182"/>
    </source>
</evidence>
<accession>A0A839MYQ7</accession>
<comment type="caution">
    <text evidence="1">The sequence shown here is derived from an EMBL/GenBank/DDBJ whole genome shotgun (WGS) entry which is preliminary data.</text>
</comment>
<dbReference type="EMBL" id="JACHVQ010000001">
    <property type="protein sequence ID" value="MBB2890297.1"/>
    <property type="molecule type" value="Genomic_DNA"/>
</dbReference>
<dbReference type="SUPFAM" id="SSF52540">
    <property type="entry name" value="P-loop containing nucleoside triphosphate hydrolases"/>
    <property type="match status" value="1"/>
</dbReference>
<dbReference type="Proteomes" id="UP000559182">
    <property type="component" value="Unassembled WGS sequence"/>
</dbReference>
<reference evidence="1 2" key="1">
    <citation type="submission" date="2020-08" db="EMBL/GenBank/DDBJ databases">
        <title>Sequencing the genomes of 1000 actinobacteria strains.</title>
        <authorList>
            <person name="Klenk H.-P."/>
        </authorList>
    </citation>
    <scope>NUCLEOTIDE SEQUENCE [LARGE SCALE GENOMIC DNA]</scope>
    <source>
        <strain evidence="1 2">DSM 105369</strain>
    </source>
</reference>
<evidence type="ECO:0008006" key="3">
    <source>
        <dbReference type="Google" id="ProtNLM"/>
    </source>
</evidence>
<organism evidence="1 2">
    <name type="scientific">Flexivirga oryzae</name>
    <dbReference type="NCBI Taxonomy" id="1794944"/>
    <lineage>
        <taxon>Bacteria</taxon>
        <taxon>Bacillati</taxon>
        <taxon>Actinomycetota</taxon>
        <taxon>Actinomycetes</taxon>
        <taxon>Micrococcales</taxon>
        <taxon>Dermacoccaceae</taxon>
        <taxon>Flexivirga</taxon>
    </lineage>
</organism>
<dbReference type="InterPro" id="IPR027417">
    <property type="entry name" value="P-loop_NTPase"/>
</dbReference>
<evidence type="ECO:0000313" key="1">
    <source>
        <dbReference type="EMBL" id="MBB2890297.1"/>
    </source>
</evidence>